<keyword evidence="6" id="KW-1185">Reference proteome</keyword>
<evidence type="ECO:0000313" key="5">
    <source>
        <dbReference type="EMBL" id="WNM62636.1"/>
    </source>
</evidence>
<feature type="region of interest" description="Disordered" evidence="3">
    <location>
        <begin position="168"/>
        <end position="202"/>
    </location>
</feature>
<accession>A0AA96GSA7</accession>
<dbReference type="SUPFAM" id="SSF53613">
    <property type="entry name" value="Ribokinase-like"/>
    <property type="match status" value="1"/>
</dbReference>
<dbReference type="PANTHER" id="PTHR10584:SF166">
    <property type="entry name" value="RIBOKINASE"/>
    <property type="match status" value="1"/>
</dbReference>
<dbReference type="EMBL" id="CP116968">
    <property type="protein sequence ID" value="WNM62636.1"/>
    <property type="molecule type" value="Genomic_DNA"/>
</dbReference>
<keyword evidence="1" id="KW-0808">Transferase</keyword>
<dbReference type="RefSeq" id="WP_312746416.1">
    <property type="nucleotide sequence ID" value="NZ_CP116968.1"/>
</dbReference>
<sequence length="223" mass="24033">MLIGPSGNRGIGHVGSNSLQEIALHPLRAMGVDVSTIRSIKNQATGVSVIIVPPNGRKGMMLAPNANGIWSKEDEELVRYAIQSAPPGSVLSVDLEVPLSIVKQVVRQSEECGMPIVLDPSPAERLDEELLEADCYLTPNQSEAQRLTNIPIDTHDQALEAAKRLMKHGKRSLRKTGNRGMRDSHKGRSVCHLRSRGRGGGYHRSGRCICGSIQCGDSGTSTP</sequence>
<feature type="domain" description="Carbohydrate kinase PfkB" evidence="4">
    <location>
        <begin position="11"/>
        <end position="191"/>
    </location>
</feature>
<evidence type="ECO:0000259" key="4">
    <source>
        <dbReference type="Pfam" id="PF00294"/>
    </source>
</evidence>
<dbReference type="AlphaFoldDB" id="A0AA96GSA7"/>
<dbReference type="Proteomes" id="UP001302494">
    <property type="component" value="Chromosome"/>
</dbReference>
<evidence type="ECO:0000256" key="1">
    <source>
        <dbReference type="ARBA" id="ARBA00022679"/>
    </source>
</evidence>
<dbReference type="InterPro" id="IPR029056">
    <property type="entry name" value="Ribokinase-like"/>
</dbReference>
<evidence type="ECO:0000256" key="3">
    <source>
        <dbReference type="SAM" id="MobiDB-lite"/>
    </source>
</evidence>
<feature type="compositionally biased region" description="Basic residues" evidence="3">
    <location>
        <begin position="168"/>
        <end position="177"/>
    </location>
</feature>
<dbReference type="Pfam" id="PF00294">
    <property type="entry name" value="PfkB"/>
    <property type="match status" value="1"/>
</dbReference>
<gene>
    <name evidence="5" type="ORF">PQG83_02500</name>
</gene>
<evidence type="ECO:0000256" key="2">
    <source>
        <dbReference type="ARBA" id="ARBA00022777"/>
    </source>
</evidence>
<reference evidence="5 6" key="1">
    <citation type="submission" date="2023-01" db="EMBL/GenBank/DDBJ databases">
        <title>Cultivation and genomic characterization of new, ubiquitous marine nitrite-oxidizing bacteria from the Nitrospirales.</title>
        <authorList>
            <person name="Mueller A.J."/>
            <person name="Daebeler A."/>
            <person name="Herbold C.W."/>
            <person name="Kirkegaard R.H."/>
            <person name="Daims H."/>
        </authorList>
    </citation>
    <scope>NUCLEOTIDE SEQUENCE [LARGE SCALE GENOMIC DNA]</scope>
    <source>
        <strain evidence="5 6">DK</strain>
    </source>
</reference>
<name>A0AA96GSA7_9BACT</name>
<proteinExistence type="predicted"/>
<dbReference type="Gene3D" id="3.40.1190.20">
    <property type="match status" value="1"/>
</dbReference>
<feature type="compositionally biased region" description="Basic residues" evidence="3">
    <location>
        <begin position="187"/>
        <end position="197"/>
    </location>
</feature>
<protein>
    <submittedName>
        <fullName evidence="5">PfkB family carbohydrate kinase</fullName>
    </submittedName>
</protein>
<dbReference type="KEGG" id="nneo:PQG83_02500"/>
<organism evidence="5 6">
    <name type="scientific">Candidatus Nitrospira neomarina</name>
    <dbReference type="NCBI Taxonomy" id="3020899"/>
    <lineage>
        <taxon>Bacteria</taxon>
        <taxon>Pseudomonadati</taxon>
        <taxon>Nitrospirota</taxon>
        <taxon>Nitrospiria</taxon>
        <taxon>Nitrospirales</taxon>
        <taxon>Nitrospiraceae</taxon>
        <taxon>Nitrospira</taxon>
    </lineage>
</organism>
<keyword evidence="2 5" id="KW-0418">Kinase</keyword>
<dbReference type="PANTHER" id="PTHR10584">
    <property type="entry name" value="SUGAR KINASE"/>
    <property type="match status" value="1"/>
</dbReference>
<evidence type="ECO:0000313" key="6">
    <source>
        <dbReference type="Proteomes" id="UP001302494"/>
    </source>
</evidence>
<dbReference type="GO" id="GO:0016301">
    <property type="term" value="F:kinase activity"/>
    <property type="evidence" value="ECO:0007669"/>
    <property type="project" value="UniProtKB-KW"/>
</dbReference>
<dbReference type="InterPro" id="IPR011611">
    <property type="entry name" value="PfkB_dom"/>
</dbReference>